<gene>
    <name evidence="3 5" type="ORF">BDZ99DRAFT_482020</name>
</gene>
<reference evidence="5" key="2">
    <citation type="submission" date="2020-04" db="EMBL/GenBank/DDBJ databases">
        <authorList>
            <consortium name="NCBI Genome Project"/>
        </authorList>
    </citation>
    <scope>NUCLEOTIDE SEQUENCE</scope>
    <source>
        <strain evidence="5">CBS 304.34</strain>
    </source>
</reference>
<dbReference type="PANTHER" id="PTHR10562">
    <property type="entry name" value="SMALL UBIQUITIN-RELATED MODIFIER"/>
    <property type="match status" value="1"/>
</dbReference>
<evidence type="ECO:0000313" key="5">
    <source>
        <dbReference type="RefSeq" id="XP_033570572.1"/>
    </source>
</evidence>
<feature type="domain" description="Ubiquitin-like" evidence="2">
    <location>
        <begin position="432"/>
        <end position="506"/>
    </location>
</feature>
<organism evidence="3">
    <name type="scientific">Mytilinidion resinicola</name>
    <dbReference type="NCBI Taxonomy" id="574789"/>
    <lineage>
        <taxon>Eukaryota</taxon>
        <taxon>Fungi</taxon>
        <taxon>Dikarya</taxon>
        <taxon>Ascomycota</taxon>
        <taxon>Pezizomycotina</taxon>
        <taxon>Dothideomycetes</taxon>
        <taxon>Pleosporomycetidae</taxon>
        <taxon>Mytilinidiales</taxon>
        <taxon>Mytilinidiaceae</taxon>
        <taxon>Mytilinidion</taxon>
    </lineage>
</organism>
<name>A0A6A6Y509_9PEZI</name>
<dbReference type="GeneID" id="54463349"/>
<dbReference type="Proteomes" id="UP000504636">
    <property type="component" value="Unplaced"/>
</dbReference>
<dbReference type="InterPro" id="IPR022617">
    <property type="entry name" value="Rad60/SUMO-like_dom"/>
</dbReference>
<feature type="compositionally biased region" description="Low complexity" evidence="1">
    <location>
        <begin position="334"/>
        <end position="354"/>
    </location>
</feature>
<feature type="compositionally biased region" description="Polar residues" evidence="1">
    <location>
        <begin position="72"/>
        <end position="81"/>
    </location>
</feature>
<evidence type="ECO:0000259" key="2">
    <source>
        <dbReference type="PROSITE" id="PS50053"/>
    </source>
</evidence>
<sequence length="508" mass="56219">MSFLFRNPMRSVWRRDLETSNTRANPLQTSGTAEMSGNEPDRTPPAQPAEQTVMQTAEASKSFQPNMLGPTTEAQSQNQQRDAMGMSGTEDRQGEEAEHVHLSLGDEERADGHQGLRRSRDLDSRSPTTVGGAETSQSNLERAQRPDDRATVEDAEEEDVRNIDAGNPSSGGSATSQALREQARLGREQRARVEIAEDNEGSNIISETSAGIDGPLLSSVDDVMADGFDEFGRAKDSFAGNNHGYMEDDRARSPAHQAKKQRTALPYRPLHVENDMSDDEEDISEFLQSQGIKPQPQRQETQGLQELDEQGEPIRASVEPTSTPIIRTEPLVYPPRRQQYQASQYRQQFQPSQSSLNQKTTAFVSRKRGHDSASMKARQPHGSRRPTANGSAQSRPSSSLNPFTNPRPVLQPRCKLPCHTHRPPPTPKTEKVRIVVRGPDGSELTYDINRTTRMGKVMANFRGRTGLSNAVVFNFEGTRVTDKHTAAELEMEDGDVIQVYMIAIGGCN</sequence>
<evidence type="ECO:0000313" key="4">
    <source>
        <dbReference type="Proteomes" id="UP000504636"/>
    </source>
</evidence>
<dbReference type="PROSITE" id="PS50053">
    <property type="entry name" value="UBIQUITIN_2"/>
    <property type="match status" value="1"/>
</dbReference>
<dbReference type="InterPro" id="IPR000626">
    <property type="entry name" value="Ubiquitin-like_dom"/>
</dbReference>
<feature type="region of interest" description="Disordered" evidence="1">
    <location>
        <begin position="16"/>
        <end position="208"/>
    </location>
</feature>
<feature type="region of interest" description="Disordered" evidence="1">
    <location>
        <begin position="245"/>
        <end position="270"/>
    </location>
</feature>
<feature type="compositionally biased region" description="Polar residues" evidence="1">
    <location>
        <begin position="386"/>
        <end position="404"/>
    </location>
</feature>
<dbReference type="Pfam" id="PF11976">
    <property type="entry name" value="Rad60-SLD"/>
    <property type="match status" value="1"/>
</dbReference>
<reference evidence="3 5" key="1">
    <citation type="journal article" date="2020" name="Stud. Mycol.">
        <title>101 Dothideomycetes genomes: a test case for predicting lifestyles and emergence of pathogens.</title>
        <authorList>
            <person name="Haridas S."/>
            <person name="Albert R."/>
            <person name="Binder M."/>
            <person name="Bloem J."/>
            <person name="Labutti K."/>
            <person name="Salamov A."/>
            <person name="Andreopoulos B."/>
            <person name="Baker S."/>
            <person name="Barry K."/>
            <person name="Bills G."/>
            <person name="Bluhm B."/>
            <person name="Cannon C."/>
            <person name="Castanera R."/>
            <person name="Culley D."/>
            <person name="Daum C."/>
            <person name="Ezra D."/>
            <person name="Gonzalez J."/>
            <person name="Henrissat B."/>
            <person name="Kuo A."/>
            <person name="Liang C."/>
            <person name="Lipzen A."/>
            <person name="Lutzoni F."/>
            <person name="Magnuson J."/>
            <person name="Mondo S."/>
            <person name="Nolan M."/>
            <person name="Ohm R."/>
            <person name="Pangilinan J."/>
            <person name="Park H.-J."/>
            <person name="Ramirez L."/>
            <person name="Alfaro M."/>
            <person name="Sun H."/>
            <person name="Tritt A."/>
            <person name="Yoshinaga Y."/>
            <person name="Zwiers L.-H."/>
            <person name="Turgeon B."/>
            <person name="Goodwin S."/>
            <person name="Spatafora J."/>
            <person name="Crous P."/>
            <person name="Grigoriev I."/>
        </authorList>
    </citation>
    <scope>NUCLEOTIDE SEQUENCE</scope>
    <source>
        <strain evidence="3 5">CBS 304.34</strain>
    </source>
</reference>
<evidence type="ECO:0000313" key="3">
    <source>
        <dbReference type="EMBL" id="KAF2803608.1"/>
    </source>
</evidence>
<feature type="compositionally biased region" description="Polar residues" evidence="1">
    <location>
        <begin position="288"/>
        <end position="304"/>
    </location>
</feature>
<feature type="compositionally biased region" description="Polar residues" evidence="1">
    <location>
        <begin position="49"/>
        <end position="65"/>
    </location>
</feature>
<dbReference type="EMBL" id="MU003717">
    <property type="protein sequence ID" value="KAF2803608.1"/>
    <property type="molecule type" value="Genomic_DNA"/>
</dbReference>
<dbReference type="OrthoDB" id="442921at2759"/>
<keyword evidence="4" id="KW-1185">Reference proteome</keyword>
<proteinExistence type="predicted"/>
<reference evidence="5" key="3">
    <citation type="submission" date="2025-04" db="UniProtKB">
        <authorList>
            <consortium name="RefSeq"/>
        </authorList>
    </citation>
    <scope>IDENTIFICATION</scope>
    <source>
        <strain evidence="5">CBS 304.34</strain>
    </source>
</reference>
<feature type="compositionally biased region" description="Basic and acidic residues" evidence="1">
    <location>
        <begin position="89"/>
        <end position="124"/>
    </location>
</feature>
<feature type="compositionally biased region" description="Polar residues" evidence="1">
    <location>
        <begin position="19"/>
        <end position="35"/>
    </location>
</feature>
<dbReference type="SUPFAM" id="SSF54236">
    <property type="entry name" value="Ubiquitin-like"/>
    <property type="match status" value="1"/>
</dbReference>
<accession>A0A6A6Y509</accession>
<dbReference type="InterPro" id="IPR029071">
    <property type="entry name" value="Ubiquitin-like_domsf"/>
</dbReference>
<feature type="compositionally biased region" description="Polar residues" evidence="1">
    <location>
        <begin position="167"/>
        <end position="179"/>
    </location>
</feature>
<feature type="compositionally biased region" description="Basic and acidic residues" evidence="1">
    <location>
        <begin position="181"/>
        <end position="195"/>
    </location>
</feature>
<evidence type="ECO:0000256" key="1">
    <source>
        <dbReference type="SAM" id="MobiDB-lite"/>
    </source>
</evidence>
<dbReference type="Gene3D" id="3.10.20.90">
    <property type="entry name" value="Phosphatidylinositol 3-kinase Catalytic Subunit, Chain A, domain 1"/>
    <property type="match status" value="1"/>
</dbReference>
<feature type="compositionally biased region" description="Basic and acidic residues" evidence="1">
    <location>
        <begin position="142"/>
        <end position="152"/>
    </location>
</feature>
<feature type="region of interest" description="Disordered" evidence="1">
    <location>
        <begin position="288"/>
        <end position="412"/>
    </location>
</feature>
<protein>
    <recommendedName>
        <fullName evidence="2">Ubiquitin-like domain-containing protein</fullName>
    </recommendedName>
</protein>
<dbReference type="AlphaFoldDB" id="A0A6A6Y509"/>
<dbReference type="RefSeq" id="XP_033570572.1">
    <property type="nucleotide sequence ID" value="XM_033722456.1"/>
</dbReference>